<sequence>MSQAGKVLHLYVEVRSVSEEEERGDGTPHSMLQCPDILPHCQRSSSPNHRQALPPVSQHQTGFSSHSLPTSRSPPRHSVSFQLQNPDATGSPTRFHRQDLLHDSFSQLLQVLAPGTPSPCHHSSSGHTQSPHMDPYRPGRMLISPSSTSSGTITAPNTPTSTRRSYEGPGMRVEEGKTSVVTFGYVEKANVRGHQNTCQSELGNPPNRKEGQLRNRLSDPLCYNGRPDQGDPYPSHPHPFRSDPLRYSGQPDQGDPYPSHPHPFRTPQGSPYLQRASQDPFARDATFRFAGPVSDHCSPTLPRHFQSSRCRSLGGSPVLPRSAHSLPSKTQFLDRGVSQSFLNGLPRTPAHEQLYAQSGYHSMGSTSTLRSRGDESPRLSSKFHPPLPAGRPTDIQHEIPTSMFPPRTGYQAGVNPKNSFRSSYSNLTDSSHNATDGLLYNYNDNLSHGRSSRCCSPTYGRRNLSKCLNANVASKLAVEATKRSTLLAERRPPCPASSQAESRTFESPKMGGSFLRESQPFIARHGQGSLESLQSENQRWKTDKATPRTQPGRVSPLLSQKSLSSPSSASSAKLNHAAASQSPVLDPRHYRGSSSTKNSPVLHHYQPPLYTGDHKSIPALYDDLFAGSLMDSPELSRRFPCSPNPETVSWSPPGNSSELCDFRTTTAPAYSPSNKEMYHRKAEGINTSLDYQTQVRSLSKSEREEGLDHSGGAGTSSQSSSGVTGSMGDSQLDRNESPSPETSSQCSHDTADTGSGIQSDGSSTTTPSSRSQRIAQAKWDFLFGGLPEESRCSQEALPSTPPPSVAPSPAPRSSLRHKTTNQRRDIEAPKVTHHKVCQIEVELVTSDPRGSAPKTGIIRQTIKYSETDLDAVPLRCYRETDLDEVRRPIRLNFTWFLT</sequence>
<feature type="compositionally biased region" description="Polar residues" evidence="1">
    <location>
        <begin position="121"/>
        <end position="131"/>
    </location>
</feature>
<dbReference type="EMBL" id="JAPTMU010000024">
    <property type="protein sequence ID" value="KAJ4923900.1"/>
    <property type="molecule type" value="Genomic_DNA"/>
</dbReference>
<feature type="region of interest" description="Disordered" evidence="1">
    <location>
        <begin position="532"/>
        <end position="607"/>
    </location>
</feature>
<feature type="compositionally biased region" description="Basic and acidic residues" evidence="1">
    <location>
        <begin position="699"/>
        <end position="708"/>
    </location>
</feature>
<feature type="region of interest" description="Disordered" evidence="1">
    <location>
        <begin position="684"/>
        <end position="772"/>
    </location>
</feature>
<evidence type="ECO:0000313" key="2">
    <source>
        <dbReference type="EMBL" id="KAJ4923900.1"/>
    </source>
</evidence>
<feature type="compositionally biased region" description="Polar residues" evidence="1">
    <location>
        <begin position="57"/>
        <end position="92"/>
    </location>
</feature>
<feature type="compositionally biased region" description="Low complexity" evidence="1">
    <location>
        <begin position="143"/>
        <end position="154"/>
    </location>
</feature>
<feature type="compositionally biased region" description="Polar residues" evidence="1">
    <location>
        <begin position="685"/>
        <end position="698"/>
    </location>
</feature>
<evidence type="ECO:0000256" key="1">
    <source>
        <dbReference type="SAM" id="MobiDB-lite"/>
    </source>
</evidence>
<comment type="caution">
    <text evidence="2">The sequence shown here is derived from an EMBL/GenBank/DDBJ whole genome shotgun (WGS) entry which is preliminary data.</text>
</comment>
<proteinExistence type="predicted"/>
<dbReference type="AlphaFoldDB" id="A0AAD6AER0"/>
<feature type="region of interest" description="Disordered" evidence="1">
    <location>
        <begin position="790"/>
        <end position="827"/>
    </location>
</feature>
<feature type="compositionally biased region" description="Low complexity" evidence="1">
    <location>
        <begin position="759"/>
        <end position="771"/>
    </location>
</feature>
<feature type="compositionally biased region" description="Polar residues" evidence="1">
    <location>
        <begin position="416"/>
        <end position="427"/>
    </location>
</feature>
<feature type="region of interest" description="Disordered" evidence="1">
    <location>
        <begin position="637"/>
        <end position="661"/>
    </location>
</feature>
<keyword evidence="3" id="KW-1185">Reference proteome</keyword>
<organism evidence="2 3">
    <name type="scientific">Pogonophryne albipinna</name>
    <dbReference type="NCBI Taxonomy" id="1090488"/>
    <lineage>
        <taxon>Eukaryota</taxon>
        <taxon>Metazoa</taxon>
        <taxon>Chordata</taxon>
        <taxon>Craniata</taxon>
        <taxon>Vertebrata</taxon>
        <taxon>Euteleostomi</taxon>
        <taxon>Actinopterygii</taxon>
        <taxon>Neopterygii</taxon>
        <taxon>Teleostei</taxon>
        <taxon>Neoteleostei</taxon>
        <taxon>Acanthomorphata</taxon>
        <taxon>Eupercaria</taxon>
        <taxon>Perciformes</taxon>
        <taxon>Notothenioidei</taxon>
        <taxon>Pogonophryne</taxon>
    </lineage>
</organism>
<gene>
    <name evidence="2" type="ORF">JOQ06_028155</name>
</gene>
<feature type="region of interest" description="Disordered" evidence="1">
    <location>
        <begin position="112"/>
        <end position="174"/>
    </location>
</feature>
<feature type="compositionally biased region" description="Pro residues" evidence="1">
    <location>
        <begin position="799"/>
        <end position="810"/>
    </location>
</feature>
<feature type="compositionally biased region" description="Polar residues" evidence="1">
    <location>
        <begin position="644"/>
        <end position="661"/>
    </location>
</feature>
<feature type="region of interest" description="Disordered" evidence="1">
    <location>
        <begin position="487"/>
        <end position="513"/>
    </location>
</feature>
<evidence type="ECO:0000313" key="3">
    <source>
        <dbReference type="Proteomes" id="UP001219934"/>
    </source>
</evidence>
<feature type="compositionally biased region" description="Polar residues" evidence="1">
    <location>
        <begin position="737"/>
        <end position="758"/>
    </location>
</feature>
<reference evidence="2" key="1">
    <citation type="submission" date="2022-11" db="EMBL/GenBank/DDBJ databases">
        <title>Chromosome-level genome of Pogonophryne albipinna.</title>
        <authorList>
            <person name="Jo E."/>
        </authorList>
    </citation>
    <scope>NUCLEOTIDE SEQUENCE</scope>
    <source>
        <strain evidence="2">SGF0006</strain>
        <tissue evidence="2">Muscle</tissue>
    </source>
</reference>
<feature type="compositionally biased region" description="Basic and acidic residues" evidence="1">
    <location>
        <begin position="207"/>
        <end position="217"/>
    </location>
</feature>
<feature type="compositionally biased region" description="Low complexity" evidence="1">
    <location>
        <begin position="715"/>
        <end position="728"/>
    </location>
</feature>
<accession>A0AAD6AER0</accession>
<name>A0AAD6AER0_9TELE</name>
<feature type="region of interest" description="Disordered" evidence="1">
    <location>
        <begin position="194"/>
        <end position="271"/>
    </location>
</feature>
<feature type="compositionally biased region" description="Low complexity" evidence="1">
    <location>
        <begin position="555"/>
        <end position="574"/>
    </location>
</feature>
<feature type="region of interest" description="Disordered" evidence="1">
    <location>
        <begin position="362"/>
        <end position="427"/>
    </location>
</feature>
<feature type="region of interest" description="Disordered" evidence="1">
    <location>
        <begin position="17"/>
        <end position="95"/>
    </location>
</feature>
<protein>
    <submittedName>
        <fullName evidence="2">Uncharacterized protein</fullName>
    </submittedName>
</protein>
<dbReference type="Proteomes" id="UP001219934">
    <property type="component" value="Unassembled WGS sequence"/>
</dbReference>